<reference evidence="2" key="1">
    <citation type="journal article" date="2024" name="Proc. Natl. Acad. Sci. U.S.A.">
        <title>Extraordinary preservation of gene collinearity over three hundred million years revealed in homosporous lycophytes.</title>
        <authorList>
            <person name="Li C."/>
            <person name="Wickell D."/>
            <person name="Kuo L.Y."/>
            <person name="Chen X."/>
            <person name="Nie B."/>
            <person name="Liao X."/>
            <person name="Peng D."/>
            <person name="Ji J."/>
            <person name="Jenkins J."/>
            <person name="Williams M."/>
            <person name="Shu S."/>
            <person name="Plott C."/>
            <person name="Barry K."/>
            <person name="Rajasekar S."/>
            <person name="Grimwood J."/>
            <person name="Han X."/>
            <person name="Sun S."/>
            <person name="Hou Z."/>
            <person name="He W."/>
            <person name="Dai G."/>
            <person name="Sun C."/>
            <person name="Schmutz J."/>
            <person name="Leebens-Mack J.H."/>
            <person name="Li F.W."/>
            <person name="Wang L."/>
        </authorList>
    </citation>
    <scope>NUCLEOTIDE SEQUENCE [LARGE SCALE GENOMIC DNA]</scope>
    <source>
        <strain evidence="2">cv. PW_Plant_1</strain>
    </source>
</reference>
<protein>
    <submittedName>
        <fullName evidence="1">Uncharacterized protein</fullName>
    </submittedName>
</protein>
<name>A0ACC2DAN0_DIPCM</name>
<organism evidence="1 2">
    <name type="scientific">Diphasiastrum complanatum</name>
    <name type="common">Issler's clubmoss</name>
    <name type="synonym">Lycopodium complanatum</name>
    <dbReference type="NCBI Taxonomy" id="34168"/>
    <lineage>
        <taxon>Eukaryota</taxon>
        <taxon>Viridiplantae</taxon>
        <taxon>Streptophyta</taxon>
        <taxon>Embryophyta</taxon>
        <taxon>Tracheophyta</taxon>
        <taxon>Lycopodiopsida</taxon>
        <taxon>Lycopodiales</taxon>
        <taxon>Lycopodiaceae</taxon>
        <taxon>Lycopodioideae</taxon>
        <taxon>Diphasiastrum</taxon>
    </lineage>
</organism>
<keyword evidence="2" id="KW-1185">Reference proteome</keyword>
<dbReference type="Proteomes" id="UP001162992">
    <property type="component" value="Chromosome 7"/>
</dbReference>
<evidence type="ECO:0000313" key="1">
    <source>
        <dbReference type="EMBL" id="KAJ7550997.1"/>
    </source>
</evidence>
<accession>A0ACC2DAN0</accession>
<proteinExistence type="predicted"/>
<dbReference type="EMBL" id="CM055098">
    <property type="protein sequence ID" value="KAJ7550997.1"/>
    <property type="molecule type" value="Genomic_DNA"/>
</dbReference>
<evidence type="ECO:0000313" key="2">
    <source>
        <dbReference type="Proteomes" id="UP001162992"/>
    </source>
</evidence>
<gene>
    <name evidence="1" type="ORF">O6H91_07G128800</name>
</gene>
<comment type="caution">
    <text evidence="1">The sequence shown here is derived from an EMBL/GenBank/DDBJ whole genome shotgun (WGS) entry which is preliminary data.</text>
</comment>
<sequence>MAGVSSRIAAAALTLGASAASVYGYATRVSHSHAESMSSCQEFSQNDRNNLKSTGVPQEAGNQMTQTRTGNFAPVCVPQFDGLNFYETIIIPAKRYQS</sequence>